<dbReference type="PROSITE" id="PS00409">
    <property type="entry name" value="PROKAR_NTER_METHYL"/>
    <property type="match status" value="1"/>
</dbReference>
<protein>
    <submittedName>
        <fullName evidence="2">Type IV pilus modification protein PilV</fullName>
    </submittedName>
</protein>
<dbReference type="NCBIfam" id="TIGR02532">
    <property type="entry name" value="IV_pilin_GFxxxE"/>
    <property type="match status" value="1"/>
</dbReference>
<keyword evidence="1" id="KW-0812">Transmembrane</keyword>
<dbReference type="EMBL" id="CP015518">
    <property type="protein sequence ID" value="APG25389.1"/>
    <property type="molecule type" value="Genomic_DNA"/>
</dbReference>
<sequence>MSKQEKGFTLLEVLIAMVVLAIGLLGVAGLQATAIHGNMHGGTISQATALAQNVIERIQVTDYARVNDINFPTLEKGVDGTIFNRSTVIEENVPVNDLKRITVTVEWLSSRQHRVVLRSLKSNEG</sequence>
<proteinExistence type="predicted"/>
<gene>
    <name evidence="2" type="ORF">A7E75_10430</name>
</gene>
<organism evidence="2 3">
    <name type="scientific">Syntrophotalea acetylenica</name>
    <name type="common">Pelobacter acetylenicus</name>
    <dbReference type="NCBI Taxonomy" id="29542"/>
    <lineage>
        <taxon>Bacteria</taxon>
        <taxon>Pseudomonadati</taxon>
        <taxon>Thermodesulfobacteriota</taxon>
        <taxon>Desulfuromonadia</taxon>
        <taxon>Desulfuromonadales</taxon>
        <taxon>Syntrophotaleaceae</taxon>
        <taxon>Syntrophotalea</taxon>
    </lineage>
</organism>
<dbReference type="RefSeq" id="WP_158514021.1">
    <property type="nucleotide sequence ID" value="NZ_CP015455.1"/>
</dbReference>
<feature type="transmembrane region" description="Helical" evidence="1">
    <location>
        <begin position="7"/>
        <end position="30"/>
    </location>
</feature>
<dbReference type="InterPro" id="IPR012902">
    <property type="entry name" value="N_methyl_site"/>
</dbReference>
<reference evidence="2 3" key="1">
    <citation type="journal article" date="2017" name="Genome Announc.">
        <title>Complete Genome Sequences of Two Acetylene-Fermenting Pelobacter acetylenicus Strains.</title>
        <authorList>
            <person name="Sutton J.M."/>
            <person name="Baesman S.M."/>
            <person name="Fierst J.L."/>
            <person name="Poret-Peterson A.T."/>
            <person name="Oremland R.S."/>
            <person name="Dunlap D.S."/>
            <person name="Akob D.M."/>
        </authorList>
    </citation>
    <scope>NUCLEOTIDE SEQUENCE [LARGE SCALE GENOMIC DNA]</scope>
    <source>
        <strain evidence="2 3">DSM 3247</strain>
    </source>
</reference>
<evidence type="ECO:0000256" key="1">
    <source>
        <dbReference type="SAM" id="Phobius"/>
    </source>
</evidence>
<evidence type="ECO:0000313" key="2">
    <source>
        <dbReference type="EMBL" id="APG25389.1"/>
    </source>
</evidence>
<dbReference type="OrthoDB" id="5422755at2"/>
<dbReference type="KEGG" id="pace:A6070_04435"/>
<name>A0A1L3GHM2_SYNAC</name>
<dbReference type="STRING" id="29542.A6070_04435"/>
<keyword evidence="1" id="KW-0472">Membrane</keyword>
<dbReference type="Pfam" id="PF07963">
    <property type="entry name" value="N_methyl"/>
    <property type="match status" value="1"/>
</dbReference>
<keyword evidence="3" id="KW-1185">Reference proteome</keyword>
<accession>A0A1L3GHM2</accession>
<dbReference type="AlphaFoldDB" id="A0A1L3GHM2"/>
<evidence type="ECO:0000313" key="3">
    <source>
        <dbReference type="Proteomes" id="UP000182264"/>
    </source>
</evidence>
<dbReference type="InterPro" id="IPR013362">
    <property type="entry name" value="Pilus_4_PilV"/>
</dbReference>
<dbReference type="NCBIfam" id="TIGR02523">
    <property type="entry name" value="type_IV_pilV"/>
    <property type="match status" value="1"/>
</dbReference>
<dbReference type="Proteomes" id="UP000182264">
    <property type="component" value="Chromosome"/>
</dbReference>
<keyword evidence="1" id="KW-1133">Transmembrane helix</keyword>